<accession>A0ACC1SGL2</accession>
<organism evidence="1 2">
    <name type="scientific">Fusarium decemcellulare</name>
    <dbReference type="NCBI Taxonomy" id="57161"/>
    <lineage>
        <taxon>Eukaryota</taxon>
        <taxon>Fungi</taxon>
        <taxon>Dikarya</taxon>
        <taxon>Ascomycota</taxon>
        <taxon>Pezizomycotina</taxon>
        <taxon>Sordariomycetes</taxon>
        <taxon>Hypocreomycetidae</taxon>
        <taxon>Hypocreales</taxon>
        <taxon>Nectriaceae</taxon>
        <taxon>Fusarium</taxon>
        <taxon>Fusarium decemcellulare species complex</taxon>
    </lineage>
</organism>
<dbReference type="Proteomes" id="UP001148629">
    <property type="component" value="Unassembled WGS sequence"/>
</dbReference>
<sequence length="192" mass="21235">MSRIGKTTRSRRRKPIRLNCRLLRRCNRSIPNLSTNTAKTGGETGIPSQPLQTINTEELSVADISRALAYLELKYRMGPAADTDPAARPGQASHEHRKLGNVGAAQFRAELGPSIARLLGWKGLEATSPASLPRNYDTTSHYSCNELPQIQPSKCIVRGGLQSALEILREKMSWLNAKSSRGENTSQAWKRQ</sequence>
<dbReference type="EMBL" id="JANRMS010000465">
    <property type="protein sequence ID" value="KAJ3539362.1"/>
    <property type="molecule type" value="Genomic_DNA"/>
</dbReference>
<protein>
    <submittedName>
        <fullName evidence="1">Uncharacterized protein</fullName>
    </submittedName>
</protein>
<gene>
    <name evidence="1" type="ORF">NM208_g5527</name>
</gene>
<evidence type="ECO:0000313" key="1">
    <source>
        <dbReference type="EMBL" id="KAJ3539362.1"/>
    </source>
</evidence>
<comment type="caution">
    <text evidence="1">The sequence shown here is derived from an EMBL/GenBank/DDBJ whole genome shotgun (WGS) entry which is preliminary data.</text>
</comment>
<evidence type="ECO:0000313" key="2">
    <source>
        <dbReference type="Proteomes" id="UP001148629"/>
    </source>
</evidence>
<proteinExistence type="predicted"/>
<keyword evidence="2" id="KW-1185">Reference proteome</keyword>
<reference evidence="1" key="1">
    <citation type="submission" date="2022-08" db="EMBL/GenBank/DDBJ databases">
        <title>Genome Sequence of Fusarium decemcellulare.</title>
        <authorList>
            <person name="Buettner E."/>
        </authorList>
    </citation>
    <scope>NUCLEOTIDE SEQUENCE</scope>
    <source>
        <strain evidence="1">Babe19</strain>
    </source>
</reference>
<name>A0ACC1SGL2_9HYPO</name>